<proteinExistence type="predicted"/>
<dbReference type="EMBL" id="CAJNOK010019970">
    <property type="protein sequence ID" value="CAF1308785.1"/>
    <property type="molecule type" value="Genomic_DNA"/>
</dbReference>
<reference evidence="2" key="1">
    <citation type="submission" date="2021-02" db="EMBL/GenBank/DDBJ databases">
        <authorList>
            <person name="Nowell W R."/>
        </authorList>
    </citation>
    <scope>NUCLEOTIDE SEQUENCE</scope>
</reference>
<evidence type="ECO:0000313" key="3">
    <source>
        <dbReference type="EMBL" id="CAF4116338.1"/>
    </source>
</evidence>
<dbReference type="Proteomes" id="UP000677228">
    <property type="component" value="Unassembled WGS sequence"/>
</dbReference>
<evidence type="ECO:0000313" key="2">
    <source>
        <dbReference type="EMBL" id="CAF1308785.1"/>
    </source>
</evidence>
<feature type="signal peptide" evidence="1">
    <location>
        <begin position="1"/>
        <end position="21"/>
    </location>
</feature>
<feature type="chain" id="PRO_5036273485" evidence="1">
    <location>
        <begin position="22"/>
        <end position="499"/>
    </location>
</feature>
<organism evidence="2 4">
    <name type="scientific">Didymodactylos carnosus</name>
    <dbReference type="NCBI Taxonomy" id="1234261"/>
    <lineage>
        <taxon>Eukaryota</taxon>
        <taxon>Metazoa</taxon>
        <taxon>Spiralia</taxon>
        <taxon>Gnathifera</taxon>
        <taxon>Rotifera</taxon>
        <taxon>Eurotatoria</taxon>
        <taxon>Bdelloidea</taxon>
        <taxon>Philodinida</taxon>
        <taxon>Philodinidae</taxon>
        <taxon>Didymodactylos</taxon>
    </lineage>
</organism>
<comment type="caution">
    <text evidence="2">The sequence shown here is derived from an EMBL/GenBank/DDBJ whole genome shotgun (WGS) entry which is preliminary data.</text>
</comment>
<dbReference type="InterPro" id="IPR009199">
    <property type="entry name" value="PhoPQ-act_pathogen-rel_PqaA"/>
</dbReference>
<dbReference type="Gene3D" id="3.40.50.1820">
    <property type="entry name" value="alpha/beta hydrolase"/>
    <property type="match status" value="1"/>
</dbReference>
<keyword evidence="1" id="KW-0732">Signal</keyword>
<protein>
    <submittedName>
        <fullName evidence="2">Uncharacterized protein</fullName>
    </submittedName>
</protein>
<dbReference type="PANTHER" id="PTHR31497:SF0">
    <property type="entry name" value="AUTOCRINE PROLIFERATION REPRESSOR PROTEIN A"/>
    <property type="match status" value="1"/>
</dbReference>
<sequence length="499" mass="57351">MKNVILFWYFVLIGFITCVSTQPPTALDDYVNKVDLSYSWYEISEKRFSGPGYQGFTLNMTSQTWLKSADFIGQNSNCHIWWHQVVIVIPIILNPKYATTSTLYIKDGYNDNGNYSNGDQFNSIVNFSLKLGIVGALLNQIPNAPCIFSADPQRKQRTEDGILAFGWAQYLQNTSQPEWLLRLPMVKSVVRAMDAITAFVYEVSKTELSINQYITMGESKRGWTTWLTSPVDKRIIGIIPIVMSVLNFQENLHHYWRAFNGWSFEFEDYYNESMLARLDTSEVTQMMSIIDPYIYSKRLERVPIYNIETTGDEFFMPDDSLYWRETGMKGIFHQRMMPNCEHTLTECRSDAMAGIQAWLITLVSNDSFPLFKWSIANGTGTITVQPESGILSNVSMWYAHTLSSERRDFREYRMGTVGPDSPPIYQPIQWFSQQLKANQDGTYTAAMPTPESGWTGLYVEMQYTARNENMLRFTTDVSVISQIFPFLDCHGSDCRGTLL</sequence>
<dbReference type="Proteomes" id="UP000682733">
    <property type="component" value="Unassembled WGS sequence"/>
</dbReference>
<dbReference type="Pfam" id="PF10142">
    <property type="entry name" value="PhoPQ_related"/>
    <property type="match status" value="1"/>
</dbReference>
<evidence type="ECO:0000256" key="1">
    <source>
        <dbReference type="SAM" id="SignalP"/>
    </source>
</evidence>
<dbReference type="SUPFAM" id="SSF53474">
    <property type="entry name" value="alpha/beta-Hydrolases"/>
    <property type="match status" value="1"/>
</dbReference>
<dbReference type="PANTHER" id="PTHR31497">
    <property type="entry name" value="AUTOCRINE PROLIFERATION REPRESSOR PROTEIN A"/>
    <property type="match status" value="1"/>
</dbReference>
<dbReference type="EMBL" id="CAJOBA010041558">
    <property type="protein sequence ID" value="CAF4116338.1"/>
    <property type="molecule type" value="Genomic_DNA"/>
</dbReference>
<gene>
    <name evidence="2" type="ORF">OVA965_LOCUS28883</name>
    <name evidence="3" type="ORF">TMI583_LOCUS29647</name>
</gene>
<accession>A0A8S2F0X4</accession>
<evidence type="ECO:0000313" key="4">
    <source>
        <dbReference type="Proteomes" id="UP000677228"/>
    </source>
</evidence>
<name>A0A8S2F0X4_9BILA</name>
<dbReference type="AlphaFoldDB" id="A0A8S2F0X4"/>
<dbReference type="InterPro" id="IPR029058">
    <property type="entry name" value="AB_hydrolase_fold"/>
</dbReference>